<accession>A0AA46RZV4</accession>
<protein>
    <submittedName>
        <fullName evidence="1">Uncharacterized protein</fullName>
    </submittedName>
</protein>
<dbReference type="RefSeq" id="WP_263514130.1">
    <property type="nucleotide sequence ID" value="NZ_CP099556.1"/>
</dbReference>
<evidence type="ECO:0000313" key="1">
    <source>
        <dbReference type="EMBL" id="UYF42515.1"/>
    </source>
</evidence>
<organism evidence="1 2">
    <name type="scientific">Aliarcobacter cryaerophilus</name>
    <dbReference type="NCBI Taxonomy" id="28198"/>
    <lineage>
        <taxon>Bacteria</taxon>
        <taxon>Pseudomonadati</taxon>
        <taxon>Campylobacterota</taxon>
        <taxon>Epsilonproteobacteria</taxon>
        <taxon>Campylobacterales</taxon>
        <taxon>Arcobacteraceae</taxon>
        <taxon>Aliarcobacter</taxon>
    </lineage>
</organism>
<dbReference type="EMBL" id="CP099556">
    <property type="protein sequence ID" value="UYF42515.1"/>
    <property type="molecule type" value="Genomic_DNA"/>
</dbReference>
<sequence length="369" mass="43312">MLLRIIKPKTRPVPIEPWLFRYLTTNELKLVGAILTYADYKDRSSNSFPSNKTLAFFCGFDLIEKPKALEKFKALSKEEQIKFKAQKIKYSINTVKAIKRALVKKGILKTELRGEKGKQSCYMTLDLLWKKEQYLKEHDEFFNNSNSNDDNEAEINEEISNELEEITRLLKDGEVSKESLATRLKNLSYALKREDSSDEIPVEDVEKVADYVMNTNKIVDKIDKGEISDKEAYKKSIISNIKKNQFNGAKEYYQGLIQREKEDIFNNILFGIEHQESTIPYKKQILKFNNIDLKDGIYYSNYISEFGQVYNFLITDKQLKYYLPLTHTYTKQNKEFLENYQNNVLNYLEKNKLEKYSNDLMNIPISSNQ</sequence>
<gene>
    <name evidence="1" type="ORF">NGX11_06285</name>
</gene>
<dbReference type="AlphaFoldDB" id="A0AA46RZV4"/>
<reference evidence="1" key="1">
    <citation type="journal article" date="2022" name="Front. Microbiol.">
        <title>Species classification and novel plasmid identifications in Arcobacter cryaerophilus and Arcobacter cryaerophilus-like organisms.</title>
        <authorList>
            <person name="Zhou G."/>
            <person name="Wang M."/>
            <person name="Wang H."/>
            <person name="Chen X."/>
            <person name="Gu Y."/>
            <person name="Shao Z."/>
            <person name="Zhang J."/>
            <person name="Zhang M."/>
        </authorList>
    </citation>
    <scope>NUCLEOTIDE SEQUENCE</scope>
    <source>
        <strain evidence="1">ICDCAC48</strain>
    </source>
</reference>
<dbReference type="Proteomes" id="UP001164100">
    <property type="component" value="Chromosome"/>
</dbReference>
<evidence type="ECO:0000313" key="2">
    <source>
        <dbReference type="Proteomes" id="UP001164100"/>
    </source>
</evidence>
<name>A0AA46RZV4_9BACT</name>
<proteinExistence type="predicted"/>